<comment type="similarity">
    <text evidence="2">Belongs to the autoinducer-2 exporter (AI-2E) (TC 2.A.86) family.</text>
</comment>
<gene>
    <name evidence="9" type="ORF">FE784_21795</name>
</gene>
<evidence type="ECO:0000256" key="5">
    <source>
        <dbReference type="ARBA" id="ARBA00022692"/>
    </source>
</evidence>
<dbReference type="EMBL" id="VDCQ01000033">
    <property type="protein sequence ID" value="TNJ64103.1"/>
    <property type="molecule type" value="Genomic_DNA"/>
</dbReference>
<proteinExistence type="inferred from homology"/>
<dbReference type="InterPro" id="IPR002549">
    <property type="entry name" value="AI-2E-like"/>
</dbReference>
<evidence type="ECO:0000256" key="3">
    <source>
        <dbReference type="ARBA" id="ARBA00022448"/>
    </source>
</evidence>
<keyword evidence="5 8" id="KW-0812">Transmembrane</keyword>
<feature type="transmembrane region" description="Helical" evidence="8">
    <location>
        <begin position="348"/>
        <end position="365"/>
    </location>
</feature>
<reference evidence="9 10" key="1">
    <citation type="submission" date="2019-05" db="EMBL/GenBank/DDBJ databases">
        <title>We sequenced the genome of Paenibacillus hemerocallicola KCTC 33185 for further insight into its adaptation and study the phylogeny of Paenibacillus.</title>
        <authorList>
            <person name="Narsing Rao M.P."/>
        </authorList>
    </citation>
    <scope>NUCLEOTIDE SEQUENCE [LARGE SCALE GENOMIC DNA]</scope>
    <source>
        <strain evidence="9 10">KCTC 33185</strain>
    </source>
</reference>
<feature type="transmembrane region" description="Helical" evidence="8">
    <location>
        <begin position="106"/>
        <end position="130"/>
    </location>
</feature>
<organism evidence="9 10">
    <name type="scientific">Paenibacillus hemerocallicola</name>
    <dbReference type="NCBI Taxonomy" id="1172614"/>
    <lineage>
        <taxon>Bacteria</taxon>
        <taxon>Bacillati</taxon>
        <taxon>Bacillota</taxon>
        <taxon>Bacilli</taxon>
        <taxon>Bacillales</taxon>
        <taxon>Paenibacillaceae</taxon>
        <taxon>Paenibacillus</taxon>
    </lineage>
</organism>
<keyword evidence="10" id="KW-1185">Reference proteome</keyword>
<dbReference type="GO" id="GO:0005886">
    <property type="term" value="C:plasma membrane"/>
    <property type="evidence" value="ECO:0007669"/>
    <property type="project" value="UniProtKB-SubCell"/>
</dbReference>
<evidence type="ECO:0000256" key="4">
    <source>
        <dbReference type="ARBA" id="ARBA00022475"/>
    </source>
</evidence>
<dbReference type="AlphaFoldDB" id="A0A5C4T4Z8"/>
<dbReference type="Proteomes" id="UP000307943">
    <property type="component" value="Unassembled WGS sequence"/>
</dbReference>
<keyword evidence="6 8" id="KW-1133">Transmembrane helix</keyword>
<feature type="transmembrane region" description="Helical" evidence="8">
    <location>
        <begin position="45"/>
        <end position="67"/>
    </location>
</feature>
<evidence type="ECO:0000256" key="6">
    <source>
        <dbReference type="ARBA" id="ARBA00022989"/>
    </source>
</evidence>
<evidence type="ECO:0000256" key="8">
    <source>
        <dbReference type="SAM" id="Phobius"/>
    </source>
</evidence>
<comment type="caution">
    <text evidence="9">The sequence shown here is derived from an EMBL/GenBank/DDBJ whole genome shotgun (WGS) entry which is preliminary data.</text>
</comment>
<evidence type="ECO:0000256" key="7">
    <source>
        <dbReference type="ARBA" id="ARBA00023136"/>
    </source>
</evidence>
<feature type="transmembrane region" description="Helical" evidence="8">
    <location>
        <begin position="197"/>
        <end position="219"/>
    </location>
</feature>
<evidence type="ECO:0000256" key="2">
    <source>
        <dbReference type="ARBA" id="ARBA00009773"/>
    </source>
</evidence>
<sequence>MRRSGGERCCYRGVLPDIMRPMRPAVHILGNGWCDMMPQSKFFRIGYGILLVFLIVWVGMKISFVFYPLKVLVQTLFSPILISGVLFYLFRPLVNLLVGKRVPKSLAILIIYLGFALLVTIIVIFVAPVLKRQFTELINSLPVLLQTAVNKGQEFAESELFTRFIDSFDVDFNQLSAKVSDYLVVGLNLLSSNFKTVIGFVANVFFLIVTVPFILFYLLRDGDKIRDGILKLLPNTRKESIRDILTKMDETVSLYIRGQIIVAFVVGVLCLVGYLIVGVDYAFLLALAAMITNVIPYVGAFLAAVPAILVALVDSPFMVLKVIIVAVIAQQIEGNLISPQIMGKQLEIHPLTILLLLLVVGSLVGPLGMLLAVPVYAVAKIIIVHIYGLIQLRINPPRDG</sequence>
<feature type="transmembrane region" description="Helical" evidence="8">
    <location>
        <begin position="254"/>
        <end position="277"/>
    </location>
</feature>
<evidence type="ECO:0000313" key="9">
    <source>
        <dbReference type="EMBL" id="TNJ64103.1"/>
    </source>
</evidence>
<protein>
    <submittedName>
        <fullName evidence="9">AI-2E family transporter</fullName>
    </submittedName>
</protein>
<keyword evidence="3" id="KW-0813">Transport</keyword>
<dbReference type="OrthoDB" id="9793390at2"/>
<keyword evidence="4" id="KW-1003">Cell membrane</keyword>
<evidence type="ECO:0000256" key="1">
    <source>
        <dbReference type="ARBA" id="ARBA00004651"/>
    </source>
</evidence>
<keyword evidence="7 8" id="KW-0472">Membrane</keyword>
<dbReference type="Pfam" id="PF01594">
    <property type="entry name" value="AI-2E_transport"/>
    <property type="match status" value="1"/>
</dbReference>
<accession>A0A5C4T4Z8</accession>
<comment type="subcellular location">
    <subcellularLocation>
        <location evidence="1">Cell membrane</location>
        <topology evidence="1">Multi-pass membrane protein</topology>
    </subcellularLocation>
</comment>
<feature type="transmembrane region" description="Helical" evidence="8">
    <location>
        <begin position="283"/>
        <end position="313"/>
    </location>
</feature>
<dbReference type="PANTHER" id="PTHR21716:SF53">
    <property type="entry name" value="PERMEASE PERM-RELATED"/>
    <property type="match status" value="1"/>
</dbReference>
<evidence type="ECO:0000313" key="10">
    <source>
        <dbReference type="Proteomes" id="UP000307943"/>
    </source>
</evidence>
<feature type="transmembrane region" description="Helical" evidence="8">
    <location>
        <begin position="73"/>
        <end position="94"/>
    </location>
</feature>
<name>A0A5C4T4Z8_9BACL</name>
<dbReference type="PANTHER" id="PTHR21716">
    <property type="entry name" value="TRANSMEMBRANE PROTEIN"/>
    <property type="match status" value="1"/>
</dbReference>
<dbReference type="GO" id="GO:0055085">
    <property type="term" value="P:transmembrane transport"/>
    <property type="evidence" value="ECO:0007669"/>
    <property type="project" value="TreeGrafter"/>
</dbReference>